<keyword evidence="3" id="KW-1185">Reference proteome</keyword>
<feature type="region of interest" description="Disordered" evidence="1">
    <location>
        <begin position="1"/>
        <end position="44"/>
    </location>
</feature>
<dbReference type="GO" id="GO:0007623">
    <property type="term" value="P:circadian rhythm"/>
    <property type="evidence" value="ECO:0007669"/>
    <property type="project" value="InterPro"/>
</dbReference>
<gene>
    <name evidence="2" type="ORF">SLEP1_g22429</name>
</gene>
<name>A0AAV5JGF7_9ROSI</name>
<evidence type="ECO:0000256" key="1">
    <source>
        <dbReference type="SAM" id="MobiDB-lite"/>
    </source>
</evidence>
<feature type="compositionally biased region" description="Polar residues" evidence="1">
    <location>
        <begin position="1"/>
        <end position="33"/>
    </location>
</feature>
<dbReference type="AlphaFoldDB" id="A0AAV5JGF7"/>
<comment type="caution">
    <text evidence="2">The sequence shown here is derived from an EMBL/GenBank/DDBJ whole genome shotgun (WGS) entry which is preliminary data.</text>
</comment>
<feature type="region of interest" description="Disordered" evidence="1">
    <location>
        <begin position="225"/>
        <end position="270"/>
    </location>
</feature>
<dbReference type="GO" id="GO:0006355">
    <property type="term" value="P:regulation of DNA-templated transcription"/>
    <property type="evidence" value="ECO:0007669"/>
    <property type="project" value="InterPro"/>
</dbReference>
<dbReference type="Proteomes" id="UP001054252">
    <property type="component" value="Unassembled WGS sequence"/>
</dbReference>
<dbReference type="PANTHER" id="PTHR33334">
    <property type="entry name" value="PROTEIN LNK1"/>
    <property type="match status" value="1"/>
</dbReference>
<organism evidence="2 3">
    <name type="scientific">Rubroshorea leprosula</name>
    <dbReference type="NCBI Taxonomy" id="152421"/>
    <lineage>
        <taxon>Eukaryota</taxon>
        <taxon>Viridiplantae</taxon>
        <taxon>Streptophyta</taxon>
        <taxon>Embryophyta</taxon>
        <taxon>Tracheophyta</taxon>
        <taxon>Spermatophyta</taxon>
        <taxon>Magnoliopsida</taxon>
        <taxon>eudicotyledons</taxon>
        <taxon>Gunneridae</taxon>
        <taxon>Pentapetalae</taxon>
        <taxon>rosids</taxon>
        <taxon>malvids</taxon>
        <taxon>Malvales</taxon>
        <taxon>Dipterocarpaceae</taxon>
        <taxon>Rubroshorea</taxon>
    </lineage>
</organism>
<sequence length="270" mass="29877">MCPTQSGVNSENNGHPTSTKESSYASNQLQSMESPLGPSFTAPTMITNEKKGKLRHQQDLQASFNRNFQHVNVESRMIFHDPVIVQKQIHQSEQDEGHSEVEGVSIGVPTELDSSTAQESSCVSSVLDEISLEATSFRQLQHVMEKLDIRTKLCIRDSLYRLARSAEQRHNCSNAKGGFRDGRDPSGLLMAEDTNKCTAFMDMETDTNPIDRSIAHLLFHRPTDPSNDSLRSHAVVHGSVTSPPEMAEKHVSKEEIGGASDKEMLAKDSK</sequence>
<dbReference type="InterPro" id="IPR039928">
    <property type="entry name" value="LNK"/>
</dbReference>
<evidence type="ECO:0000313" key="2">
    <source>
        <dbReference type="EMBL" id="GKV11150.1"/>
    </source>
</evidence>
<reference evidence="2 3" key="1">
    <citation type="journal article" date="2021" name="Commun. Biol.">
        <title>The genome of Shorea leprosula (Dipterocarpaceae) highlights the ecological relevance of drought in aseasonal tropical rainforests.</title>
        <authorList>
            <person name="Ng K.K.S."/>
            <person name="Kobayashi M.J."/>
            <person name="Fawcett J.A."/>
            <person name="Hatakeyama M."/>
            <person name="Paape T."/>
            <person name="Ng C.H."/>
            <person name="Ang C.C."/>
            <person name="Tnah L.H."/>
            <person name="Lee C.T."/>
            <person name="Nishiyama T."/>
            <person name="Sese J."/>
            <person name="O'Brien M.J."/>
            <person name="Copetti D."/>
            <person name="Mohd Noor M.I."/>
            <person name="Ong R.C."/>
            <person name="Putra M."/>
            <person name="Sireger I.Z."/>
            <person name="Indrioko S."/>
            <person name="Kosugi Y."/>
            <person name="Izuno A."/>
            <person name="Isagi Y."/>
            <person name="Lee S.L."/>
            <person name="Shimizu K.K."/>
        </authorList>
    </citation>
    <scope>NUCLEOTIDE SEQUENCE [LARGE SCALE GENOMIC DNA]</scope>
    <source>
        <strain evidence="2">214</strain>
    </source>
</reference>
<proteinExistence type="predicted"/>
<accession>A0AAV5JGF7</accession>
<dbReference type="EMBL" id="BPVZ01000033">
    <property type="protein sequence ID" value="GKV11150.1"/>
    <property type="molecule type" value="Genomic_DNA"/>
</dbReference>
<protein>
    <submittedName>
        <fullName evidence="2">Uncharacterized protein</fullName>
    </submittedName>
</protein>
<dbReference type="PANTHER" id="PTHR33334:SF8">
    <property type="entry name" value="PROTEIN LNK1"/>
    <property type="match status" value="1"/>
</dbReference>
<evidence type="ECO:0000313" key="3">
    <source>
        <dbReference type="Proteomes" id="UP001054252"/>
    </source>
</evidence>
<feature type="compositionally biased region" description="Basic and acidic residues" evidence="1">
    <location>
        <begin position="246"/>
        <end position="270"/>
    </location>
</feature>